<dbReference type="InterPro" id="IPR013097">
    <property type="entry name" value="Dabb"/>
</dbReference>
<dbReference type="EMBL" id="CP144059">
    <property type="protein sequence ID" value="WWD20789.1"/>
    <property type="molecule type" value="Genomic_DNA"/>
</dbReference>
<dbReference type="RefSeq" id="XP_031862611.1">
    <property type="nucleotide sequence ID" value="XM_032003289.1"/>
</dbReference>
<organism evidence="1 2">
    <name type="scientific">Kwoniella shandongensis</name>
    <dbReference type="NCBI Taxonomy" id="1734106"/>
    <lineage>
        <taxon>Eukaryota</taxon>
        <taxon>Fungi</taxon>
        <taxon>Dikarya</taxon>
        <taxon>Basidiomycota</taxon>
        <taxon>Agaricomycotina</taxon>
        <taxon>Tremellomycetes</taxon>
        <taxon>Tremellales</taxon>
        <taxon>Cryptococcaceae</taxon>
        <taxon>Kwoniella</taxon>
    </lineage>
</organism>
<keyword evidence="2" id="KW-1185">Reference proteome</keyword>
<dbReference type="SMART" id="SM00886">
    <property type="entry name" value="Dabb"/>
    <property type="match status" value="1"/>
</dbReference>
<dbReference type="SUPFAM" id="SSF54909">
    <property type="entry name" value="Dimeric alpha+beta barrel"/>
    <property type="match status" value="1"/>
</dbReference>
<protein>
    <submittedName>
        <fullName evidence="1">Uncharacterized protein</fullName>
    </submittedName>
</protein>
<dbReference type="Proteomes" id="UP000322225">
    <property type="component" value="Chromosome 9"/>
</dbReference>
<dbReference type="OrthoDB" id="1601230at2759"/>
<dbReference type="InterPro" id="IPR011008">
    <property type="entry name" value="Dimeric_a/b-barrel"/>
</dbReference>
<dbReference type="PROSITE" id="PS51502">
    <property type="entry name" value="S_R_A_B_BARREL"/>
    <property type="match status" value="1"/>
</dbReference>
<dbReference type="Pfam" id="PF07876">
    <property type="entry name" value="Dabb"/>
    <property type="match status" value="1"/>
</dbReference>
<sequence length="109" mass="12203">MTFYHVVSFRTKTPEGLAQLTEGFLKLPGQCLHPTTNKTYISAAKGGKQISTEGIDRGMQVTFIMEFETKADLAYYLDEDPVHDQFKKKVGAEYGVEEVVALDFNEGAY</sequence>
<dbReference type="GeneID" id="43587409"/>
<dbReference type="Gene3D" id="3.30.70.100">
    <property type="match status" value="1"/>
</dbReference>
<reference evidence="1" key="2">
    <citation type="submission" date="2024-01" db="EMBL/GenBank/DDBJ databases">
        <title>Comparative genomics of Cryptococcus and Kwoniella reveals pathogenesis evolution and contrasting modes of karyotype evolution via chromosome fusion or intercentromeric recombination.</title>
        <authorList>
            <person name="Coelho M.A."/>
            <person name="David-Palma M."/>
            <person name="Shea T."/>
            <person name="Bowers K."/>
            <person name="McGinley-Smith S."/>
            <person name="Mohammad A.W."/>
            <person name="Gnirke A."/>
            <person name="Yurkov A.M."/>
            <person name="Nowrousian M."/>
            <person name="Sun S."/>
            <person name="Cuomo C.A."/>
            <person name="Heitman J."/>
        </authorList>
    </citation>
    <scope>NUCLEOTIDE SEQUENCE</scope>
    <source>
        <strain evidence="1">CBS 12478</strain>
    </source>
</reference>
<dbReference type="KEGG" id="ksn:43587409"/>
<dbReference type="AlphaFoldDB" id="A0A5M6C3Z0"/>
<proteinExistence type="predicted"/>
<evidence type="ECO:0000313" key="2">
    <source>
        <dbReference type="Proteomes" id="UP000322225"/>
    </source>
</evidence>
<reference evidence="1" key="1">
    <citation type="submission" date="2017-08" db="EMBL/GenBank/DDBJ databases">
        <authorList>
            <person name="Cuomo C."/>
            <person name="Billmyre B."/>
            <person name="Heitman J."/>
        </authorList>
    </citation>
    <scope>NUCLEOTIDE SEQUENCE</scope>
    <source>
        <strain evidence="1">CBS 12478</strain>
    </source>
</reference>
<accession>A0A5M6C3Z0</accession>
<gene>
    <name evidence="1" type="ORF">CI109_105266</name>
</gene>
<name>A0A5M6C3Z0_9TREE</name>
<evidence type="ECO:0000313" key="1">
    <source>
        <dbReference type="EMBL" id="WWD20789.1"/>
    </source>
</evidence>